<dbReference type="AlphaFoldDB" id="A0A4V2NWL4"/>
<keyword evidence="1" id="KW-0472">Membrane</keyword>
<comment type="caution">
    <text evidence="2">The sequence shown here is derived from an EMBL/GenBank/DDBJ whole genome shotgun (WGS) entry which is preliminary data.</text>
</comment>
<organism evidence="2 3">
    <name type="scientific">Flaviaesturariibacter flavus</name>
    <dbReference type="NCBI Taxonomy" id="2502780"/>
    <lineage>
        <taxon>Bacteria</taxon>
        <taxon>Pseudomonadati</taxon>
        <taxon>Bacteroidota</taxon>
        <taxon>Chitinophagia</taxon>
        <taxon>Chitinophagales</taxon>
        <taxon>Chitinophagaceae</taxon>
        <taxon>Flaviaestuariibacter</taxon>
    </lineage>
</organism>
<evidence type="ECO:0000313" key="2">
    <source>
        <dbReference type="EMBL" id="TCJ17782.1"/>
    </source>
</evidence>
<reference evidence="2 3" key="1">
    <citation type="submission" date="2019-03" db="EMBL/GenBank/DDBJ databases">
        <authorList>
            <person name="Kim M.K.M."/>
        </authorList>
    </citation>
    <scope>NUCLEOTIDE SEQUENCE [LARGE SCALE GENOMIC DNA]</scope>
    <source>
        <strain evidence="2 3">17J68-12</strain>
    </source>
</reference>
<sequence>MNNLFDLRFVIGAFFTITGLMLFVYSFVDRQAINHWCGLLFFVFGVVMILLSRFKPVRDPNVPDEL</sequence>
<protein>
    <submittedName>
        <fullName evidence="2">Uncharacterized protein</fullName>
    </submittedName>
</protein>
<dbReference type="RefSeq" id="WP_131447933.1">
    <property type="nucleotide sequence ID" value="NZ_SJZI01000008.1"/>
</dbReference>
<dbReference type="OrthoDB" id="5196985at2"/>
<proteinExistence type="predicted"/>
<evidence type="ECO:0000313" key="3">
    <source>
        <dbReference type="Proteomes" id="UP000295334"/>
    </source>
</evidence>
<keyword evidence="1" id="KW-1133">Transmembrane helix</keyword>
<name>A0A4V2NWL4_9BACT</name>
<accession>A0A4V2NWL4</accession>
<gene>
    <name evidence="2" type="ORF">EPD60_06230</name>
</gene>
<evidence type="ECO:0000256" key="1">
    <source>
        <dbReference type="SAM" id="Phobius"/>
    </source>
</evidence>
<keyword evidence="3" id="KW-1185">Reference proteome</keyword>
<keyword evidence="1" id="KW-0812">Transmembrane</keyword>
<dbReference type="EMBL" id="SJZI01000008">
    <property type="protein sequence ID" value="TCJ17782.1"/>
    <property type="molecule type" value="Genomic_DNA"/>
</dbReference>
<dbReference type="Proteomes" id="UP000295334">
    <property type="component" value="Unassembled WGS sequence"/>
</dbReference>
<feature type="transmembrane region" description="Helical" evidence="1">
    <location>
        <begin position="7"/>
        <end position="27"/>
    </location>
</feature>
<feature type="transmembrane region" description="Helical" evidence="1">
    <location>
        <begin position="33"/>
        <end position="51"/>
    </location>
</feature>